<dbReference type="EC" id="3.5.4.5" evidence="4 13"/>
<evidence type="ECO:0000256" key="3">
    <source>
        <dbReference type="ARBA" id="ARBA00006576"/>
    </source>
</evidence>
<evidence type="ECO:0000313" key="16">
    <source>
        <dbReference type="Proteomes" id="UP001445076"/>
    </source>
</evidence>
<sequence length="160" mass="17411">MASSKLQQVAAGAHDATTAEMHKQLSDEQLGDLIEASLESRENSYSPYSKFKVGAALLTHDDTVITGCNVENISYGLSNCAERTAVFRAVVQGYRKFKAIAITAEMGNKFVGPCGACRQVMAEFGLDWEVYLAMPNKSYMKTTVGKLLPDSFSPDWVTLG</sequence>
<comment type="catalytic activity">
    <reaction evidence="13">
        <text>2'-deoxycytidine + H2O + H(+) = 2'-deoxyuridine + NH4(+)</text>
        <dbReference type="Rhea" id="RHEA:13433"/>
        <dbReference type="ChEBI" id="CHEBI:15377"/>
        <dbReference type="ChEBI" id="CHEBI:15378"/>
        <dbReference type="ChEBI" id="CHEBI:15698"/>
        <dbReference type="ChEBI" id="CHEBI:16450"/>
        <dbReference type="ChEBI" id="CHEBI:28938"/>
        <dbReference type="EC" id="3.5.4.5"/>
    </reaction>
</comment>
<dbReference type="InterPro" id="IPR002125">
    <property type="entry name" value="CMP_dCMP_dom"/>
</dbReference>
<dbReference type="SUPFAM" id="SSF53927">
    <property type="entry name" value="Cytidine deaminase-like"/>
    <property type="match status" value="1"/>
</dbReference>
<dbReference type="PROSITE" id="PS00903">
    <property type="entry name" value="CYT_DCMP_DEAMINASES_1"/>
    <property type="match status" value="1"/>
</dbReference>
<evidence type="ECO:0000256" key="12">
    <source>
        <dbReference type="PIRSR" id="PIRSR606262-3"/>
    </source>
</evidence>
<evidence type="ECO:0000256" key="6">
    <source>
        <dbReference type="ARBA" id="ARBA00022801"/>
    </source>
</evidence>
<dbReference type="GO" id="GO:0004126">
    <property type="term" value="F:cytidine deaminase activity"/>
    <property type="evidence" value="ECO:0007669"/>
    <property type="project" value="UniProtKB-UniRule"/>
</dbReference>
<reference evidence="15 16" key="1">
    <citation type="journal article" date="2024" name="BMC Genomics">
        <title>Genome assembly of redclaw crayfish (Cherax quadricarinatus) provides insights into its immune adaptation and hypoxia tolerance.</title>
        <authorList>
            <person name="Liu Z."/>
            <person name="Zheng J."/>
            <person name="Li H."/>
            <person name="Fang K."/>
            <person name="Wang S."/>
            <person name="He J."/>
            <person name="Zhou D."/>
            <person name="Weng S."/>
            <person name="Chi M."/>
            <person name="Gu Z."/>
            <person name="He J."/>
            <person name="Li F."/>
            <person name="Wang M."/>
        </authorList>
    </citation>
    <scope>NUCLEOTIDE SEQUENCE [LARGE SCALE GENOMIC DNA]</scope>
    <source>
        <strain evidence="15">ZL_2023a</strain>
    </source>
</reference>
<keyword evidence="5 12" id="KW-0479">Metal-binding</keyword>
<dbReference type="GO" id="GO:0042802">
    <property type="term" value="F:identical protein binding"/>
    <property type="evidence" value="ECO:0007669"/>
    <property type="project" value="UniProtKB-ARBA"/>
</dbReference>
<comment type="similarity">
    <text evidence="3 13">Belongs to the cytidine and deoxycytidylate deaminase family.</text>
</comment>
<evidence type="ECO:0000256" key="5">
    <source>
        <dbReference type="ARBA" id="ARBA00022723"/>
    </source>
</evidence>
<dbReference type="PROSITE" id="PS51747">
    <property type="entry name" value="CYT_DCMP_DEAMINASES_2"/>
    <property type="match status" value="1"/>
</dbReference>
<evidence type="ECO:0000256" key="7">
    <source>
        <dbReference type="ARBA" id="ARBA00022833"/>
    </source>
</evidence>
<keyword evidence="6 13" id="KW-0378">Hydrolase</keyword>
<dbReference type="FunFam" id="3.40.140.10:FF:000008">
    <property type="entry name" value="Cytidine deaminase"/>
    <property type="match status" value="1"/>
</dbReference>
<keyword evidence="16" id="KW-1185">Reference proteome</keyword>
<dbReference type="InterPro" id="IPR006262">
    <property type="entry name" value="Cyt_deam_tetra"/>
</dbReference>
<organism evidence="15 16">
    <name type="scientific">Cherax quadricarinatus</name>
    <name type="common">Australian red claw crayfish</name>
    <dbReference type="NCBI Taxonomy" id="27406"/>
    <lineage>
        <taxon>Eukaryota</taxon>
        <taxon>Metazoa</taxon>
        <taxon>Ecdysozoa</taxon>
        <taxon>Arthropoda</taxon>
        <taxon>Crustacea</taxon>
        <taxon>Multicrustacea</taxon>
        <taxon>Malacostraca</taxon>
        <taxon>Eumalacostraca</taxon>
        <taxon>Eucarida</taxon>
        <taxon>Decapoda</taxon>
        <taxon>Pleocyemata</taxon>
        <taxon>Astacidea</taxon>
        <taxon>Parastacoidea</taxon>
        <taxon>Parastacidae</taxon>
        <taxon>Cherax</taxon>
    </lineage>
</organism>
<comment type="catalytic activity">
    <reaction evidence="9 13">
        <text>cytidine + H2O + H(+) = uridine + NH4(+)</text>
        <dbReference type="Rhea" id="RHEA:16069"/>
        <dbReference type="ChEBI" id="CHEBI:15377"/>
        <dbReference type="ChEBI" id="CHEBI:15378"/>
        <dbReference type="ChEBI" id="CHEBI:16704"/>
        <dbReference type="ChEBI" id="CHEBI:17562"/>
        <dbReference type="ChEBI" id="CHEBI:28938"/>
        <dbReference type="EC" id="3.5.4.5"/>
    </reaction>
</comment>
<accession>A0AAW0WYT8</accession>
<comment type="function">
    <text evidence="2 13">This enzyme scavenges exogenous and endogenous cytidine and 2'-deoxycytidine for UMP synthesis.</text>
</comment>
<feature type="binding site" evidence="12">
    <location>
        <position position="80"/>
    </location>
    <ligand>
        <name>Zn(2+)</name>
        <dbReference type="ChEBI" id="CHEBI:29105"/>
        <note>catalytic</note>
    </ligand>
</feature>
<dbReference type="InterPro" id="IPR016193">
    <property type="entry name" value="Cytidine_deaminase-like"/>
</dbReference>
<name>A0AAW0WYT8_CHEQU</name>
<dbReference type="CDD" id="cd01283">
    <property type="entry name" value="cytidine_deaminase"/>
    <property type="match status" value="1"/>
</dbReference>
<feature type="domain" description="CMP/dCMP-type deaminase" evidence="14">
    <location>
        <begin position="28"/>
        <end position="155"/>
    </location>
</feature>
<evidence type="ECO:0000256" key="4">
    <source>
        <dbReference type="ARBA" id="ARBA00012783"/>
    </source>
</evidence>
<dbReference type="GO" id="GO:0008270">
    <property type="term" value="F:zinc ion binding"/>
    <property type="evidence" value="ECO:0007669"/>
    <property type="project" value="UniProtKB-UniRule"/>
</dbReference>
<feature type="binding site" evidence="11">
    <location>
        <begin position="69"/>
        <end position="75"/>
    </location>
    <ligand>
        <name>substrate</name>
    </ligand>
</feature>
<comment type="cofactor">
    <cofactor evidence="1 12 13">
        <name>Zn(2+)</name>
        <dbReference type="ChEBI" id="CHEBI:29105"/>
    </cofactor>
</comment>
<feature type="binding site" evidence="12">
    <location>
        <position position="114"/>
    </location>
    <ligand>
        <name>Zn(2+)</name>
        <dbReference type="ChEBI" id="CHEBI:29105"/>
        <note>catalytic</note>
    </ligand>
</feature>
<dbReference type="GO" id="GO:0072527">
    <property type="term" value="P:pyrimidine-containing compound metabolic process"/>
    <property type="evidence" value="ECO:0007669"/>
    <property type="project" value="UniProtKB-ARBA"/>
</dbReference>
<gene>
    <name evidence="15" type="ORF">OTU49_007087</name>
</gene>
<evidence type="ECO:0000256" key="1">
    <source>
        <dbReference type="ARBA" id="ARBA00001947"/>
    </source>
</evidence>
<keyword evidence="7 12" id="KW-0862">Zinc</keyword>
<dbReference type="Gene3D" id="3.40.140.10">
    <property type="entry name" value="Cytidine Deaminase, domain 2"/>
    <property type="match status" value="1"/>
</dbReference>
<feature type="binding site" evidence="12">
    <location>
        <position position="117"/>
    </location>
    <ligand>
        <name>Zn(2+)</name>
        <dbReference type="ChEBI" id="CHEBI:29105"/>
        <note>catalytic</note>
    </ligand>
</feature>
<evidence type="ECO:0000256" key="2">
    <source>
        <dbReference type="ARBA" id="ARBA00003949"/>
    </source>
</evidence>
<dbReference type="EMBL" id="JARKIK010000057">
    <property type="protein sequence ID" value="KAK8732428.1"/>
    <property type="molecule type" value="Genomic_DNA"/>
</dbReference>
<dbReference type="AlphaFoldDB" id="A0AAW0WYT8"/>
<feature type="active site" description="Proton donor" evidence="10">
    <location>
        <position position="82"/>
    </location>
</feature>
<dbReference type="PANTHER" id="PTHR11644:SF2">
    <property type="entry name" value="CYTIDINE DEAMINASE"/>
    <property type="match status" value="1"/>
</dbReference>
<evidence type="ECO:0000256" key="10">
    <source>
        <dbReference type="PIRSR" id="PIRSR606262-1"/>
    </source>
</evidence>
<protein>
    <recommendedName>
        <fullName evidence="4 13">Cytidine deaminase</fullName>
        <ecNumber evidence="4 13">3.5.4.5</ecNumber>
    </recommendedName>
    <alternativeName>
        <fullName evidence="8 13">Cytidine aminohydrolase</fullName>
    </alternativeName>
</protein>
<evidence type="ECO:0000313" key="15">
    <source>
        <dbReference type="EMBL" id="KAK8732428.1"/>
    </source>
</evidence>
<comment type="caution">
    <text evidence="15">The sequence shown here is derived from an EMBL/GenBank/DDBJ whole genome shotgun (WGS) entry which is preliminary data.</text>
</comment>
<dbReference type="NCBIfam" id="NF004064">
    <property type="entry name" value="PRK05578.1"/>
    <property type="match status" value="1"/>
</dbReference>
<dbReference type="NCBIfam" id="TIGR01354">
    <property type="entry name" value="cyt_deam_tetra"/>
    <property type="match status" value="1"/>
</dbReference>
<dbReference type="GO" id="GO:0055086">
    <property type="term" value="P:nucleobase-containing small molecule metabolic process"/>
    <property type="evidence" value="ECO:0007669"/>
    <property type="project" value="UniProtKB-ARBA"/>
</dbReference>
<evidence type="ECO:0000256" key="11">
    <source>
        <dbReference type="PIRSR" id="PIRSR606262-2"/>
    </source>
</evidence>
<evidence type="ECO:0000256" key="8">
    <source>
        <dbReference type="ARBA" id="ARBA00032005"/>
    </source>
</evidence>
<dbReference type="PANTHER" id="PTHR11644">
    <property type="entry name" value="CYTIDINE DEAMINASE"/>
    <property type="match status" value="1"/>
</dbReference>
<evidence type="ECO:0000256" key="9">
    <source>
        <dbReference type="ARBA" id="ARBA00049558"/>
    </source>
</evidence>
<dbReference type="GO" id="GO:0005829">
    <property type="term" value="C:cytosol"/>
    <property type="evidence" value="ECO:0007669"/>
    <property type="project" value="TreeGrafter"/>
</dbReference>
<dbReference type="Proteomes" id="UP001445076">
    <property type="component" value="Unassembled WGS sequence"/>
</dbReference>
<dbReference type="InterPro" id="IPR016192">
    <property type="entry name" value="APOBEC/CMP_deaminase_Zn-bd"/>
</dbReference>
<dbReference type="InterPro" id="IPR050202">
    <property type="entry name" value="Cyt/Deoxycyt_deaminase"/>
</dbReference>
<evidence type="ECO:0000259" key="14">
    <source>
        <dbReference type="PROSITE" id="PS51747"/>
    </source>
</evidence>
<evidence type="ECO:0000256" key="13">
    <source>
        <dbReference type="RuleBase" id="RU364006"/>
    </source>
</evidence>
<proteinExistence type="inferred from homology"/>
<dbReference type="Pfam" id="PF00383">
    <property type="entry name" value="dCMP_cyt_deam_1"/>
    <property type="match status" value="1"/>
</dbReference>